<evidence type="ECO:0000256" key="1">
    <source>
        <dbReference type="ARBA" id="ARBA00001947"/>
    </source>
</evidence>
<dbReference type="GO" id="GO:0046872">
    <property type="term" value="F:metal ion binding"/>
    <property type="evidence" value="ECO:0007669"/>
    <property type="project" value="UniProtKB-KW"/>
</dbReference>
<evidence type="ECO:0000256" key="6">
    <source>
        <dbReference type="ARBA" id="ARBA00022723"/>
    </source>
</evidence>
<keyword evidence="7" id="KW-0378">Hydrolase</keyword>
<dbReference type="GO" id="GO:0005886">
    <property type="term" value="C:plasma membrane"/>
    <property type="evidence" value="ECO:0007669"/>
    <property type="project" value="UniProtKB-SubCell"/>
</dbReference>
<keyword evidence="3" id="KW-1003">Cell membrane</keyword>
<evidence type="ECO:0000256" key="10">
    <source>
        <dbReference type="ARBA" id="ARBA00023049"/>
    </source>
</evidence>
<dbReference type="GO" id="GO:0004222">
    <property type="term" value="F:metalloendopeptidase activity"/>
    <property type="evidence" value="ECO:0007669"/>
    <property type="project" value="InterPro"/>
</dbReference>
<gene>
    <name evidence="14" type="ORF">B1A_18056</name>
</gene>
<dbReference type="PANTHER" id="PTHR43221">
    <property type="entry name" value="PROTEASE HTPX"/>
    <property type="match status" value="1"/>
</dbReference>
<keyword evidence="6" id="KW-0479">Metal-binding</keyword>
<organism evidence="14">
    <name type="scientific">mine drainage metagenome</name>
    <dbReference type="NCBI Taxonomy" id="410659"/>
    <lineage>
        <taxon>unclassified sequences</taxon>
        <taxon>metagenomes</taxon>
        <taxon>ecological metagenomes</taxon>
    </lineage>
</organism>
<accession>T0YS01</accession>
<protein>
    <submittedName>
        <fullName evidence="14">Heat shock protein HtpX</fullName>
    </submittedName>
</protein>
<comment type="caution">
    <text evidence="14">The sequence shown here is derived from an EMBL/GenBank/DDBJ whole genome shotgun (WGS) entry which is preliminary data.</text>
</comment>
<evidence type="ECO:0000256" key="4">
    <source>
        <dbReference type="ARBA" id="ARBA00022670"/>
    </source>
</evidence>
<evidence type="ECO:0000256" key="8">
    <source>
        <dbReference type="ARBA" id="ARBA00022833"/>
    </source>
</evidence>
<keyword evidence="10" id="KW-0482">Metalloprotease</keyword>
<evidence type="ECO:0000256" key="9">
    <source>
        <dbReference type="ARBA" id="ARBA00022989"/>
    </source>
</evidence>
<keyword evidence="5 12" id="KW-0812">Transmembrane</keyword>
<comment type="cofactor">
    <cofactor evidence="1">
        <name>Zn(2+)</name>
        <dbReference type="ChEBI" id="CHEBI:29105"/>
    </cofactor>
</comment>
<feature type="non-terminal residue" evidence="14">
    <location>
        <position position="1"/>
    </location>
</feature>
<name>T0YS01_9ZZZZ</name>
<keyword evidence="11 12" id="KW-0472">Membrane</keyword>
<evidence type="ECO:0000256" key="7">
    <source>
        <dbReference type="ARBA" id="ARBA00022801"/>
    </source>
</evidence>
<reference evidence="14" key="2">
    <citation type="journal article" date="2014" name="ISME J.">
        <title>Microbial stratification in low pH oxic and suboxic macroscopic growths along an acid mine drainage.</title>
        <authorList>
            <person name="Mendez-Garcia C."/>
            <person name="Mesa V."/>
            <person name="Sprenger R.R."/>
            <person name="Richter M."/>
            <person name="Diez M.S."/>
            <person name="Solano J."/>
            <person name="Bargiela R."/>
            <person name="Golyshina O.V."/>
            <person name="Manteca A."/>
            <person name="Ramos J.L."/>
            <person name="Gallego J.R."/>
            <person name="Llorente I."/>
            <person name="Martins Dos Santos V.A."/>
            <person name="Jensen O.N."/>
            <person name="Pelaez A.I."/>
            <person name="Sanchez J."/>
            <person name="Ferrer M."/>
        </authorList>
    </citation>
    <scope>NUCLEOTIDE SEQUENCE</scope>
</reference>
<keyword evidence="9 12" id="KW-1133">Transmembrane helix</keyword>
<dbReference type="EMBL" id="AUZX01013306">
    <property type="protein sequence ID" value="EQD35933.1"/>
    <property type="molecule type" value="Genomic_DNA"/>
</dbReference>
<keyword evidence="4" id="KW-0645">Protease</keyword>
<evidence type="ECO:0000256" key="12">
    <source>
        <dbReference type="SAM" id="Phobius"/>
    </source>
</evidence>
<dbReference type="GO" id="GO:0006508">
    <property type="term" value="P:proteolysis"/>
    <property type="evidence" value="ECO:0007669"/>
    <property type="project" value="UniProtKB-KW"/>
</dbReference>
<dbReference type="InterPro" id="IPR050083">
    <property type="entry name" value="HtpX_protease"/>
</dbReference>
<keyword evidence="8" id="KW-0862">Zinc</keyword>
<sequence>RIVDSWMSGGREREGGGIGIGYFVTVLVLEIVFGIFASMIVMAFSRWREFHADAAGARLAGRGAMISALQRLSATYGESTLPKTIQAFGISGHVAHGFKRLFMSHPPIEKRIAALRVAG</sequence>
<comment type="subcellular location">
    <subcellularLocation>
        <location evidence="2">Cell membrane</location>
        <topology evidence="2">Multi-pass membrane protein</topology>
    </subcellularLocation>
</comment>
<evidence type="ECO:0000256" key="3">
    <source>
        <dbReference type="ARBA" id="ARBA00022475"/>
    </source>
</evidence>
<keyword evidence="14" id="KW-0346">Stress response</keyword>
<dbReference type="InterPro" id="IPR001915">
    <property type="entry name" value="Peptidase_M48"/>
</dbReference>
<reference evidence="14" key="1">
    <citation type="submission" date="2013-08" db="EMBL/GenBank/DDBJ databases">
        <authorList>
            <person name="Mendez C."/>
            <person name="Richter M."/>
            <person name="Ferrer M."/>
            <person name="Sanchez J."/>
        </authorList>
    </citation>
    <scope>NUCLEOTIDE SEQUENCE</scope>
</reference>
<evidence type="ECO:0000256" key="2">
    <source>
        <dbReference type="ARBA" id="ARBA00004651"/>
    </source>
</evidence>
<dbReference type="Pfam" id="PF01435">
    <property type="entry name" value="Peptidase_M48"/>
    <property type="match status" value="1"/>
</dbReference>
<dbReference type="PANTHER" id="PTHR43221:SF1">
    <property type="entry name" value="PROTEASE HTPX"/>
    <property type="match status" value="1"/>
</dbReference>
<evidence type="ECO:0000256" key="5">
    <source>
        <dbReference type="ARBA" id="ARBA00022692"/>
    </source>
</evidence>
<feature type="transmembrane region" description="Helical" evidence="12">
    <location>
        <begin position="20"/>
        <end position="44"/>
    </location>
</feature>
<feature type="domain" description="Peptidase M48" evidence="13">
    <location>
        <begin position="15"/>
        <end position="116"/>
    </location>
</feature>
<evidence type="ECO:0000313" key="14">
    <source>
        <dbReference type="EMBL" id="EQD35933.1"/>
    </source>
</evidence>
<evidence type="ECO:0000256" key="11">
    <source>
        <dbReference type="ARBA" id="ARBA00023136"/>
    </source>
</evidence>
<dbReference type="AlphaFoldDB" id="T0YS01"/>
<proteinExistence type="predicted"/>
<evidence type="ECO:0000259" key="13">
    <source>
        <dbReference type="Pfam" id="PF01435"/>
    </source>
</evidence>